<dbReference type="VEuPathDB" id="VectorBase:GMOY010167"/>
<name>A0A1B0GA30_GLOMM</name>
<sequence>MSFIRYLSNGSRIANFQIIEDTELPDLCCGDLLAFPNMGAYTIPIASPFNGFMLPKKLYFLQNQK</sequence>
<reference evidence="1" key="1">
    <citation type="submission" date="2020-05" db="UniProtKB">
        <authorList>
            <consortium name="EnsemblMetazoa"/>
        </authorList>
    </citation>
    <scope>IDENTIFICATION</scope>
    <source>
        <strain evidence="1">Yale</strain>
    </source>
</reference>
<dbReference type="Gene3D" id="2.40.37.10">
    <property type="entry name" value="Lyase, Ornithine Decarboxylase, Chain A, domain 1"/>
    <property type="match status" value="1"/>
</dbReference>
<dbReference type="EnsemblMetazoa" id="GMOY010167-RA">
    <property type="protein sequence ID" value="GMOY010167-PA"/>
    <property type="gene ID" value="GMOY010167"/>
</dbReference>
<protein>
    <recommendedName>
        <fullName evidence="3">Orn/DAP/Arg decarboxylase 2 C-terminal domain-containing protein</fullName>
    </recommendedName>
</protein>
<dbReference type="EMBL" id="CCAG010018854">
    <property type="status" value="NOT_ANNOTATED_CDS"/>
    <property type="molecule type" value="Genomic_DNA"/>
</dbReference>
<dbReference type="GO" id="GO:0003824">
    <property type="term" value="F:catalytic activity"/>
    <property type="evidence" value="ECO:0007669"/>
    <property type="project" value="InterPro"/>
</dbReference>
<evidence type="ECO:0000313" key="1">
    <source>
        <dbReference type="EnsemblMetazoa" id="GMOY010167-PA"/>
    </source>
</evidence>
<dbReference type="STRING" id="37546.A0A1B0GA30"/>
<dbReference type="InterPro" id="IPR009006">
    <property type="entry name" value="Ala_racemase/Decarboxylase_C"/>
</dbReference>
<evidence type="ECO:0008006" key="3">
    <source>
        <dbReference type="Google" id="ProtNLM"/>
    </source>
</evidence>
<dbReference type="AlphaFoldDB" id="A0A1B0GA30"/>
<evidence type="ECO:0000313" key="2">
    <source>
        <dbReference type="Proteomes" id="UP000092444"/>
    </source>
</evidence>
<keyword evidence="2" id="KW-1185">Reference proteome</keyword>
<dbReference type="SUPFAM" id="SSF50621">
    <property type="entry name" value="Alanine racemase C-terminal domain-like"/>
    <property type="match status" value="1"/>
</dbReference>
<organism evidence="1 2">
    <name type="scientific">Glossina morsitans morsitans</name>
    <name type="common">Savannah tsetse fly</name>
    <dbReference type="NCBI Taxonomy" id="37546"/>
    <lineage>
        <taxon>Eukaryota</taxon>
        <taxon>Metazoa</taxon>
        <taxon>Ecdysozoa</taxon>
        <taxon>Arthropoda</taxon>
        <taxon>Hexapoda</taxon>
        <taxon>Insecta</taxon>
        <taxon>Pterygota</taxon>
        <taxon>Neoptera</taxon>
        <taxon>Endopterygota</taxon>
        <taxon>Diptera</taxon>
        <taxon>Brachycera</taxon>
        <taxon>Muscomorpha</taxon>
        <taxon>Hippoboscoidea</taxon>
        <taxon>Glossinidae</taxon>
        <taxon>Glossina</taxon>
    </lineage>
</organism>
<dbReference type="Proteomes" id="UP000092444">
    <property type="component" value="Unassembled WGS sequence"/>
</dbReference>
<accession>A0A1B0GA30</accession>
<proteinExistence type="predicted"/>